<accession>A0A370L2Z2</accession>
<dbReference type="Gene3D" id="1.20.1260.10">
    <property type="match status" value="1"/>
</dbReference>
<comment type="caution">
    <text evidence="1">The sequence shown here is derived from an EMBL/GenBank/DDBJ whole genome shotgun (WGS) entry which is preliminary data.</text>
</comment>
<dbReference type="Proteomes" id="UP000255207">
    <property type="component" value="Unassembled WGS sequence"/>
</dbReference>
<dbReference type="SUPFAM" id="SSF47240">
    <property type="entry name" value="Ferritin-like"/>
    <property type="match status" value="1"/>
</dbReference>
<gene>
    <name evidence="1" type="ORF">DWE98_19365</name>
</gene>
<organism evidence="1 2">
    <name type="scientific">Bosea caraganae</name>
    <dbReference type="NCBI Taxonomy" id="2763117"/>
    <lineage>
        <taxon>Bacteria</taxon>
        <taxon>Pseudomonadati</taxon>
        <taxon>Pseudomonadota</taxon>
        <taxon>Alphaproteobacteria</taxon>
        <taxon>Hyphomicrobiales</taxon>
        <taxon>Boseaceae</taxon>
        <taxon>Bosea</taxon>
    </lineage>
</organism>
<evidence type="ECO:0000313" key="2">
    <source>
        <dbReference type="Proteomes" id="UP000255207"/>
    </source>
</evidence>
<dbReference type="EMBL" id="QQTP01000010">
    <property type="protein sequence ID" value="RDJ22592.1"/>
    <property type="molecule type" value="Genomic_DNA"/>
</dbReference>
<sequence>MATTTSPKPLDELFHDMLKDVYYAEKQILKALPKMAKAAKSPELKKAFEAHKAETAEQVERLSQVFELIGKAPRAKTCDAILGILKEGEAVMEDYGDSPALDAGLVASAQAVEHYEMARYGTLKAWATQLGHKDAVTLLDETLAEETKTDKMLTQLGGPANSAAVAVAKAA</sequence>
<dbReference type="AlphaFoldDB" id="A0A370L2Z2"/>
<dbReference type="InterPro" id="IPR047114">
    <property type="entry name" value="YciF"/>
</dbReference>
<protein>
    <submittedName>
        <fullName evidence="1">Ferritin-like domain-containing protein</fullName>
    </submittedName>
</protein>
<dbReference type="PANTHER" id="PTHR30565:SF9">
    <property type="entry name" value="PROTEIN YCIF"/>
    <property type="match status" value="1"/>
</dbReference>
<dbReference type="InterPro" id="IPR012347">
    <property type="entry name" value="Ferritin-like"/>
</dbReference>
<dbReference type="PANTHER" id="PTHR30565">
    <property type="entry name" value="PROTEIN YCIF"/>
    <property type="match status" value="1"/>
</dbReference>
<dbReference type="OrthoDB" id="9795056at2"/>
<dbReference type="InterPro" id="IPR009078">
    <property type="entry name" value="Ferritin-like_SF"/>
</dbReference>
<keyword evidence="2" id="KW-1185">Reference proteome</keyword>
<reference evidence="2" key="1">
    <citation type="submission" date="2018-07" db="EMBL/GenBank/DDBJ databases">
        <authorList>
            <person name="Safronova V.I."/>
            <person name="Chirak E.R."/>
            <person name="Sazanova A.L."/>
        </authorList>
    </citation>
    <scope>NUCLEOTIDE SEQUENCE [LARGE SCALE GENOMIC DNA]</scope>
    <source>
        <strain evidence="2">RCAM04685</strain>
    </source>
</reference>
<proteinExistence type="predicted"/>
<evidence type="ECO:0000313" key="1">
    <source>
        <dbReference type="EMBL" id="RDJ22592.1"/>
    </source>
</evidence>
<dbReference type="CDD" id="cd07909">
    <property type="entry name" value="YciF"/>
    <property type="match status" value="1"/>
</dbReference>
<name>A0A370L2Z2_9HYPH</name>
<dbReference type="RefSeq" id="WP_114830922.1">
    <property type="nucleotide sequence ID" value="NZ_QQTO01000042.1"/>
</dbReference>
<dbReference type="Pfam" id="PF05974">
    <property type="entry name" value="DUF892"/>
    <property type="match status" value="1"/>
</dbReference>
<dbReference type="InterPro" id="IPR010287">
    <property type="entry name" value="DUF892_YciF-like"/>
</dbReference>